<dbReference type="EMBL" id="GECU01000368">
    <property type="protein sequence ID" value="JAT07339.1"/>
    <property type="molecule type" value="Transcribed_RNA"/>
</dbReference>
<dbReference type="FunFam" id="3.40.720.10:FF:000017">
    <property type="entry name" value="Predicted protein"/>
    <property type="match status" value="1"/>
</dbReference>
<dbReference type="GO" id="GO:0005615">
    <property type="term" value="C:extracellular space"/>
    <property type="evidence" value="ECO:0007669"/>
    <property type="project" value="TreeGrafter"/>
</dbReference>
<reference evidence="1" key="1">
    <citation type="submission" date="2015-11" db="EMBL/GenBank/DDBJ databases">
        <title>De novo transcriptome assembly of four potential Pierce s Disease insect vectors from Arizona vineyards.</title>
        <authorList>
            <person name="Tassone E.E."/>
        </authorList>
    </citation>
    <scope>NUCLEOTIDE SEQUENCE</scope>
</reference>
<dbReference type="CDD" id="cd16021">
    <property type="entry name" value="ALP_like"/>
    <property type="match status" value="1"/>
</dbReference>
<dbReference type="InterPro" id="IPR004245">
    <property type="entry name" value="DUF229"/>
</dbReference>
<dbReference type="InterPro" id="IPR017850">
    <property type="entry name" value="Alkaline_phosphatase_core_sf"/>
</dbReference>
<evidence type="ECO:0000313" key="1">
    <source>
        <dbReference type="EMBL" id="JAT07339.1"/>
    </source>
</evidence>
<organism evidence="1">
    <name type="scientific">Homalodisca liturata</name>
    <dbReference type="NCBI Taxonomy" id="320908"/>
    <lineage>
        <taxon>Eukaryota</taxon>
        <taxon>Metazoa</taxon>
        <taxon>Ecdysozoa</taxon>
        <taxon>Arthropoda</taxon>
        <taxon>Hexapoda</taxon>
        <taxon>Insecta</taxon>
        <taxon>Pterygota</taxon>
        <taxon>Neoptera</taxon>
        <taxon>Paraneoptera</taxon>
        <taxon>Hemiptera</taxon>
        <taxon>Auchenorrhyncha</taxon>
        <taxon>Membracoidea</taxon>
        <taxon>Cicadellidae</taxon>
        <taxon>Cicadellinae</taxon>
        <taxon>Proconiini</taxon>
        <taxon>Homalodisca</taxon>
    </lineage>
</organism>
<dbReference type="SUPFAM" id="SSF53649">
    <property type="entry name" value="Alkaline phosphatase-like"/>
    <property type="match status" value="1"/>
</dbReference>
<name>A0A1B6K7B3_9HEMI</name>
<protein>
    <submittedName>
        <fullName evidence="1">Uncharacterized protein</fullName>
    </submittedName>
</protein>
<dbReference type="PANTHER" id="PTHR10974">
    <property type="entry name" value="FI08016P-RELATED"/>
    <property type="match status" value="1"/>
</dbReference>
<proteinExistence type="predicted"/>
<dbReference type="Pfam" id="PF02995">
    <property type="entry name" value="DUF229"/>
    <property type="match status" value="1"/>
</dbReference>
<gene>
    <name evidence="1" type="ORF">g.49383</name>
</gene>
<sequence>MIGGTAKITQAARDRYGDIECSFTDITRTDDFYTRTGITTTTHTEFNLEASDFVRVRCISESGKKWSSILAGVRNDQDVWDRTGWQQLPPTALGINVLMFGFDSLSHNTFIRKLPRSYSFLRDHLAAHVLQGYNIVGDGTPQALIPILTGKTELELPDTRKRMGDKAAFVNVYPFIWNQFAKSGYVTAYLEDTPSNGIWTYRLKGFDTQPTDHYMRTFFVEAESDLKKHKPYCIGSLPRHKIMLDYAKNVFMVYKDRPKFVFGFHGEISHDNYNLVGAADQDLLEWLQWFNNSGHLNNTLLIIMSDHGHRFAEIRNTQQGKLEERLPWFSFVLPPWMAQTHPQAVANLRLNTNRLTTPFDIYPTLASVLHFDGGGMGDLSHRSISLFKEVPMERTCADAFIEPHWCACLDWERVDPQSHLVHRAATTFVDFINKYNAKHSSLCSVLSLEAVLWAARLVPSRALRRFKDAADLDGFVPNFSSNTPVTMETYQLKVIVQPGGAIFEVSLIHHLKEDTFTVRIEDVSRINMYGSAAACIEQTQEQLRKFCHCKTKA</sequence>
<dbReference type="PANTHER" id="PTHR10974:SF73">
    <property type="entry name" value="FI21235P1"/>
    <property type="match status" value="1"/>
</dbReference>
<dbReference type="Gene3D" id="3.40.720.10">
    <property type="entry name" value="Alkaline Phosphatase, subunit A"/>
    <property type="match status" value="1"/>
</dbReference>
<accession>A0A1B6K7B3</accession>
<dbReference type="AlphaFoldDB" id="A0A1B6K7B3"/>